<evidence type="ECO:0000313" key="2">
    <source>
        <dbReference type="Proteomes" id="UP000821845"/>
    </source>
</evidence>
<comment type="caution">
    <text evidence="1">The sequence shown here is derived from an EMBL/GenBank/DDBJ whole genome shotgun (WGS) entry which is preliminary data.</text>
</comment>
<keyword evidence="2" id="KW-1185">Reference proteome</keyword>
<organism evidence="1 2">
    <name type="scientific">Hyalomma asiaticum</name>
    <name type="common">Tick</name>
    <dbReference type="NCBI Taxonomy" id="266040"/>
    <lineage>
        <taxon>Eukaryota</taxon>
        <taxon>Metazoa</taxon>
        <taxon>Ecdysozoa</taxon>
        <taxon>Arthropoda</taxon>
        <taxon>Chelicerata</taxon>
        <taxon>Arachnida</taxon>
        <taxon>Acari</taxon>
        <taxon>Parasitiformes</taxon>
        <taxon>Ixodida</taxon>
        <taxon>Ixodoidea</taxon>
        <taxon>Ixodidae</taxon>
        <taxon>Hyalomminae</taxon>
        <taxon>Hyalomma</taxon>
    </lineage>
</organism>
<proteinExistence type="predicted"/>
<accession>A0ACB7T9J1</accession>
<dbReference type="Proteomes" id="UP000821845">
    <property type="component" value="Chromosome 10"/>
</dbReference>
<sequence>MRGYETHIADGRTRTAILTLKHHTMQQHHINHRIEHTLMEIVPPKKNFESLYVLNVYSAPRDSLSDLDHFLREVKKVTKGQRLLVVGDFIASRVA</sequence>
<protein>
    <submittedName>
        <fullName evidence="1">Uncharacterized protein</fullName>
    </submittedName>
</protein>
<dbReference type="EMBL" id="CM023490">
    <property type="protein sequence ID" value="KAH6942786.1"/>
    <property type="molecule type" value="Genomic_DNA"/>
</dbReference>
<reference evidence="1" key="1">
    <citation type="submission" date="2020-05" db="EMBL/GenBank/DDBJ databases">
        <title>Large-scale comparative analyses of tick genomes elucidate their genetic diversity and vector capacities.</title>
        <authorList>
            <person name="Jia N."/>
            <person name="Wang J."/>
            <person name="Shi W."/>
            <person name="Du L."/>
            <person name="Sun Y."/>
            <person name="Zhan W."/>
            <person name="Jiang J."/>
            <person name="Wang Q."/>
            <person name="Zhang B."/>
            <person name="Ji P."/>
            <person name="Sakyi L.B."/>
            <person name="Cui X."/>
            <person name="Yuan T."/>
            <person name="Jiang B."/>
            <person name="Yang W."/>
            <person name="Lam T.T.-Y."/>
            <person name="Chang Q."/>
            <person name="Ding S."/>
            <person name="Wang X."/>
            <person name="Zhu J."/>
            <person name="Ruan X."/>
            <person name="Zhao L."/>
            <person name="Wei J."/>
            <person name="Que T."/>
            <person name="Du C."/>
            <person name="Cheng J."/>
            <person name="Dai P."/>
            <person name="Han X."/>
            <person name="Huang E."/>
            <person name="Gao Y."/>
            <person name="Liu J."/>
            <person name="Shao H."/>
            <person name="Ye R."/>
            <person name="Li L."/>
            <person name="Wei W."/>
            <person name="Wang X."/>
            <person name="Wang C."/>
            <person name="Yang T."/>
            <person name="Huo Q."/>
            <person name="Li W."/>
            <person name="Guo W."/>
            <person name="Chen H."/>
            <person name="Zhou L."/>
            <person name="Ni X."/>
            <person name="Tian J."/>
            <person name="Zhou Y."/>
            <person name="Sheng Y."/>
            <person name="Liu T."/>
            <person name="Pan Y."/>
            <person name="Xia L."/>
            <person name="Li J."/>
            <person name="Zhao F."/>
            <person name="Cao W."/>
        </authorList>
    </citation>
    <scope>NUCLEOTIDE SEQUENCE</scope>
    <source>
        <strain evidence="1">Hyas-2018</strain>
    </source>
</reference>
<evidence type="ECO:0000313" key="1">
    <source>
        <dbReference type="EMBL" id="KAH6942786.1"/>
    </source>
</evidence>
<gene>
    <name evidence="1" type="ORF">HPB50_010542</name>
</gene>
<name>A0ACB7T9J1_HYAAI</name>